<dbReference type="InterPro" id="IPR003751">
    <property type="entry name" value="CsrA"/>
</dbReference>
<keyword evidence="4" id="KW-1005">Bacterial flagellum biogenesis</keyword>
<evidence type="ECO:0000313" key="5">
    <source>
        <dbReference type="EMBL" id="QDT72817.1"/>
    </source>
</evidence>
<dbReference type="GO" id="GO:0005829">
    <property type="term" value="C:cytosol"/>
    <property type="evidence" value="ECO:0007669"/>
    <property type="project" value="TreeGrafter"/>
</dbReference>
<keyword evidence="1 4" id="KW-0963">Cytoplasm</keyword>
<organism evidence="5 6">
    <name type="scientific">Lacipirellula limnantheis</name>
    <dbReference type="NCBI Taxonomy" id="2528024"/>
    <lineage>
        <taxon>Bacteria</taxon>
        <taxon>Pseudomonadati</taxon>
        <taxon>Planctomycetota</taxon>
        <taxon>Planctomycetia</taxon>
        <taxon>Pirellulales</taxon>
        <taxon>Lacipirellulaceae</taxon>
        <taxon>Lacipirellula</taxon>
    </lineage>
</organism>
<dbReference type="GO" id="GO:0006109">
    <property type="term" value="P:regulation of carbohydrate metabolic process"/>
    <property type="evidence" value="ECO:0007669"/>
    <property type="project" value="InterPro"/>
</dbReference>
<keyword evidence="3 4" id="KW-0694">RNA-binding</keyword>
<dbReference type="Gene3D" id="2.60.40.4380">
    <property type="entry name" value="Translational regulator CsrA"/>
    <property type="match status" value="1"/>
</dbReference>
<accession>A0A517TWS1</accession>
<dbReference type="Proteomes" id="UP000317909">
    <property type="component" value="Chromosome"/>
</dbReference>
<evidence type="ECO:0000256" key="4">
    <source>
        <dbReference type="HAMAP-Rule" id="MF_00167"/>
    </source>
</evidence>
<comment type="subunit">
    <text evidence="4">Homodimer; the beta-strands of each monomer intercalate to form a hydrophobic core, while the alpha-helices form wings that extend away from the core.</text>
</comment>
<dbReference type="GO" id="GO:0006402">
    <property type="term" value="P:mRNA catabolic process"/>
    <property type="evidence" value="ECO:0007669"/>
    <property type="project" value="InterPro"/>
</dbReference>
<evidence type="ECO:0000256" key="3">
    <source>
        <dbReference type="ARBA" id="ARBA00022884"/>
    </source>
</evidence>
<dbReference type="AlphaFoldDB" id="A0A517TWS1"/>
<gene>
    <name evidence="5" type="primary">csrA_2</name>
    <name evidence="4" type="synonym">csrA</name>
    <name evidence="5" type="ORF">I41_20020</name>
</gene>
<evidence type="ECO:0000256" key="2">
    <source>
        <dbReference type="ARBA" id="ARBA00022845"/>
    </source>
</evidence>
<comment type="subcellular location">
    <subcellularLocation>
        <location evidence="4">Cytoplasm</location>
    </subcellularLocation>
</comment>
<dbReference type="GO" id="GO:1902208">
    <property type="term" value="P:regulation of bacterial-type flagellum assembly"/>
    <property type="evidence" value="ECO:0007669"/>
    <property type="project" value="UniProtKB-UniRule"/>
</dbReference>
<sequence length="127" mass="13819">MRRFLNRAHYPVSQAAPAANRRFVAAKRLQTPAGATTVSCMRRACRPNSQPAPGEMEIPNVLVVSRKIGERILIGDKIAVTVVKVSGGAVRLGIEAPAELAVMREELALEIEEAEKAALDETQIFQK</sequence>
<protein>
    <recommendedName>
        <fullName evidence="4">Translational regulator CsrA</fullName>
    </recommendedName>
</protein>
<dbReference type="InterPro" id="IPR036107">
    <property type="entry name" value="CsrA_sf"/>
</dbReference>
<dbReference type="GO" id="GO:0045947">
    <property type="term" value="P:negative regulation of translational initiation"/>
    <property type="evidence" value="ECO:0007669"/>
    <property type="project" value="UniProtKB-UniRule"/>
</dbReference>
<dbReference type="KEGG" id="llh:I41_20020"/>
<comment type="similarity">
    <text evidence="4">Belongs to the CsrA/RsmA family.</text>
</comment>
<dbReference type="HAMAP" id="MF_00167">
    <property type="entry name" value="CsrA"/>
    <property type="match status" value="1"/>
</dbReference>
<dbReference type="PANTHER" id="PTHR34984:SF1">
    <property type="entry name" value="CARBON STORAGE REGULATOR"/>
    <property type="match status" value="1"/>
</dbReference>
<evidence type="ECO:0000256" key="1">
    <source>
        <dbReference type="ARBA" id="ARBA00022490"/>
    </source>
</evidence>
<reference evidence="5 6" key="1">
    <citation type="submission" date="2019-02" db="EMBL/GenBank/DDBJ databases">
        <title>Deep-cultivation of Planctomycetes and their phenomic and genomic characterization uncovers novel biology.</title>
        <authorList>
            <person name="Wiegand S."/>
            <person name="Jogler M."/>
            <person name="Boedeker C."/>
            <person name="Pinto D."/>
            <person name="Vollmers J."/>
            <person name="Rivas-Marin E."/>
            <person name="Kohn T."/>
            <person name="Peeters S.H."/>
            <person name="Heuer A."/>
            <person name="Rast P."/>
            <person name="Oberbeckmann S."/>
            <person name="Bunk B."/>
            <person name="Jeske O."/>
            <person name="Meyerdierks A."/>
            <person name="Storesund J.E."/>
            <person name="Kallscheuer N."/>
            <person name="Luecker S."/>
            <person name="Lage O.M."/>
            <person name="Pohl T."/>
            <person name="Merkel B.J."/>
            <person name="Hornburger P."/>
            <person name="Mueller R.-W."/>
            <person name="Bruemmer F."/>
            <person name="Labrenz M."/>
            <person name="Spormann A.M."/>
            <person name="Op den Camp H."/>
            <person name="Overmann J."/>
            <person name="Amann R."/>
            <person name="Jetten M.S.M."/>
            <person name="Mascher T."/>
            <person name="Medema M.H."/>
            <person name="Devos D.P."/>
            <person name="Kaster A.-K."/>
            <person name="Ovreas L."/>
            <person name="Rohde M."/>
            <person name="Galperin M.Y."/>
            <person name="Jogler C."/>
        </authorList>
    </citation>
    <scope>NUCLEOTIDE SEQUENCE [LARGE SCALE GENOMIC DNA]</scope>
    <source>
        <strain evidence="5 6">I41</strain>
    </source>
</reference>
<keyword evidence="2 4" id="KW-0810">Translation regulation</keyword>
<dbReference type="EMBL" id="CP036339">
    <property type="protein sequence ID" value="QDT72817.1"/>
    <property type="molecule type" value="Genomic_DNA"/>
</dbReference>
<comment type="function">
    <text evidence="4">A translational regulator that binds mRNA to regulate translation initiation and/or mRNA stability. Usually binds in the 5'-UTR at or near the Shine-Dalgarno sequence preventing ribosome-binding, thus repressing translation. Its main target seems to be the major flagellin gene, while its function is anatagonized by FliW.</text>
</comment>
<evidence type="ECO:0000313" key="6">
    <source>
        <dbReference type="Proteomes" id="UP000317909"/>
    </source>
</evidence>
<dbReference type="GO" id="GO:0048027">
    <property type="term" value="F:mRNA 5'-UTR binding"/>
    <property type="evidence" value="ECO:0007669"/>
    <property type="project" value="UniProtKB-UniRule"/>
</dbReference>
<dbReference type="Pfam" id="PF02599">
    <property type="entry name" value="CsrA"/>
    <property type="match status" value="1"/>
</dbReference>
<dbReference type="SUPFAM" id="SSF117130">
    <property type="entry name" value="CsrA-like"/>
    <property type="match status" value="1"/>
</dbReference>
<name>A0A517TWS1_9BACT</name>
<proteinExistence type="inferred from homology"/>
<dbReference type="GO" id="GO:0044781">
    <property type="term" value="P:bacterial-type flagellum organization"/>
    <property type="evidence" value="ECO:0007669"/>
    <property type="project" value="UniProtKB-KW"/>
</dbReference>
<dbReference type="PANTHER" id="PTHR34984">
    <property type="entry name" value="CARBON STORAGE REGULATOR"/>
    <property type="match status" value="1"/>
</dbReference>
<keyword evidence="4" id="KW-0678">Repressor</keyword>
<keyword evidence="6" id="KW-1185">Reference proteome</keyword>